<dbReference type="EMBL" id="DPSM01000015">
    <property type="protein sequence ID" value="HCK00148.1"/>
    <property type="molecule type" value="Genomic_DNA"/>
</dbReference>
<feature type="transmembrane region" description="Helical" evidence="1">
    <location>
        <begin position="30"/>
        <end position="54"/>
    </location>
</feature>
<gene>
    <name evidence="3" type="ORF">CR62_13795</name>
    <name evidence="2" type="ORF">DHV72_08980</name>
</gene>
<dbReference type="Proteomes" id="UP000028721">
    <property type="component" value="Unassembled WGS sequence"/>
</dbReference>
<dbReference type="AlphaFoldDB" id="A0A7G2JNM6"/>
<evidence type="ECO:0000313" key="2">
    <source>
        <dbReference type="EMBL" id="HCK00148.1"/>
    </source>
</evidence>
<dbReference type="PANTHER" id="PTHR34821">
    <property type="entry name" value="INNER MEMBRANE PROTEIN YDCZ"/>
    <property type="match status" value="1"/>
</dbReference>
<dbReference type="Proteomes" id="UP000262210">
    <property type="component" value="Unassembled WGS sequence"/>
</dbReference>
<dbReference type="GO" id="GO:0005886">
    <property type="term" value="C:plasma membrane"/>
    <property type="evidence" value="ECO:0007669"/>
    <property type="project" value="TreeGrafter"/>
</dbReference>
<evidence type="ECO:0000313" key="5">
    <source>
        <dbReference type="Proteomes" id="UP000262210"/>
    </source>
</evidence>
<dbReference type="InterPro" id="IPR006750">
    <property type="entry name" value="YdcZ"/>
</dbReference>
<keyword evidence="1" id="KW-0472">Membrane</keyword>
<name>A0A7G2JNM6_9GAMM</name>
<evidence type="ECO:0000256" key="1">
    <source>
        <dbReference type="SAM" id="Phobius"/>
    </source>
</evidence>
<sequence>MLTLVLLALFNGICISISRAINGRLSLSRGAFHASLCNHIVGFLFLSLLLAVIGGFTASPFGHAPWGAYLGGVIGALFVALNSYVLPRLGTLRAALLIISGQMLTGVVIDRLRDNSGSASVQLLAISLIILGIYLARMKKPLTTWLYECMRPGDKFRT</sequence>
<feature type="transmembrane region" description="Helical" evidence="1">
    <location>
        <begin position="92"/>
        <end position="109"/>
    </location>
</feature>
<feature type="transmembrane region" description="Helical" evidence="1">
    <location>
        <begin position="121"/>
        <end position="137"/>
    </location>
</feature>
<evidence type="ECO:0000313" key="4">
    <source>
        <dbReference type="Proteomes" id="UP000028721"/>
    </source>
</evidence>
<reference evidence="2 5" key="2">
    <citation type="journal article" date="2018" name="Nat. Biotechnol.">
        <title>A standardized bacterial taxonomy based on genome phylogeny substantially revises the tree of life.</title>
        <authorList>
            <person name="Parks D.H."/>
            <person name="Chuvochina M."/>
            <person name="Waite D.W."/>
            <person name="Rinke C."/>
            <person name="Skarshewski A."/>
            <person name="Chaumeil P.A."/>
            <person name="Hugenholtz P."/>
        </authorList>
    </citation>
    <scope>NUCLEOTIDE SEQUENCE [LARGE SCALE GENOMIC DNA]</scope>
    <source>
        <strain evidence="2">UBA11264</strain>
    </source>
</reference>
<dbReference type="EMBL" id="JGVP01000003">
    <property type="protein sequence ID" value="KFB89833.1"/>
    <property type="molecule type" value="Genomic_DNA"/>
</dbReference>
<organism evidence="2 5">
    <name type="scientific">Serratia grimesii</name>
    <dbReference type="NCBI Taxonomy" id="82995"/>
    <lineage>
        <taxon>Bacteria</taxon>
        <taxon>Pseudomonadati</taxon>
        <taxon>Pseudomonadota</taxon>
        <taxon>Gammaproteobacteria</taxon>
        <taxon>Enterobacterales</taxon>
        <taxon>Yersiniaceae</taxon>
        <taxon>Serratia</taxon>
    </lineage>
</organism>
<evidence type="ECO:0000313" key="3">
    <source>
        <dbReference type="EMBL" id="KFB89833.1"/>
    </source>
</evidence>
<protein>
    <submittedName>
        <fullName evidence="2">EamA-like transporter family protein</fullName>
    </submittedName>
    <submittedName>
        <fullName evidence="3">Membrane protein</fullName>
    </submittedName>
</protein>
<comment type="caution">
    <text evidence="2">The sequence shown here is derived from an EMBL/GenBank/DDBJ whole genome shotgun (WGS) entry which is preliminary data.</text>
</comment>
<reference evidence="3 4" key="1">
    <citation type="submission" date="2014-03" db="EMBL/GenBank/DDBJ databases">
        <title>Draft genome sequence of the Serratia grimesii strain a2.</title>
        <authorList>
            <person name="Toymentseva A."/>
            <person name="Kazakov S."/>
            <person name="Giliazeva A."/>
            <person name="Ismagilova R."/>
            <person name="Shah R."/>
            <person name="Sharipova M."/>
            <person name="Khaitlina S."/>
            <person name="Mardanova A."/>
        </authorList>
    </citation>
    <scope>NUCLEOTIDE SEQUENCE [LARGE SCALE GENOMIC DNA]</scope>
    <source>
        <strain evidence="3 4">A2</strain>
    </source>
</reference>
<dbReference type="RefSeq" id="WP_037417323.1">
    <property type="nucleotide sequence ID" value="NZ_CAMIQM010000002.1"/>
</dbReference>
<dbReference type="GeneID" id="75282815"/>
<proteinExistence type="predicted"/>
<accession>A0A7G2JNM6</accession>
<dbReference type="PANTHER" id="PTHR34821:SF2">
    <property type="entry name" value="INNER MEMBRANE PROTEIN YDCZ"/>
    <property type="match status" value="1"/>
</dbReference>
<keyword evidence="4" id="KW-1185">Reference proteome</keyword>
<keyword evidence="1" id="KW-0812">Transmembrane</keyword>
<keyword evidence="1" id="KW-1133">Transmembrane helix</keyword>
<feature type="transmembrane region" description="Helical" evidence="1">
    <location>
        <begin position="66"/>
        <end position="86"/>
    </location>
</feature>
<dbReference type="Pfam" id="PF04657">
    <property type="entry name" value="DMT_YdcZ"/>
    <property type="match status" value="1"/>
</dbReference>